<name>A0A2N9Y9T5_9GAMM</name>
<dbReference type="AlphaFoldDB" id="A0A2N9Y9T5"/>
<organism evidence="1 2">
    <name type="scientific">Beggiatoa leptomitoformis</name>
    <dbReference type="NCBI Taxonomy" id="288004"/>
    <lineage>
        <taxon>Bacteria</taxon>
        <taxon>Pseudomonadati</taxon>
        <taxon>Pseudomonadota</taxon>
        <taxon>Gammaproteobacteria</taxon>
        <taxon>Thiotrichales</taxon>
        <taxon>Thiotrichaceae</taxon>
        <taxon>Beggiatoa</taxon>
    </lineage>
</organism>
<dbReference type="STRING" id="288004.AL038_05955"/>
<gene>
    <name evidence="1" type="ORF">BLE401_00015</name>
</gene>
<evidence type="ECO:0000313" key="1">
    <source>
        <dbReference type="EMBL" id="AUI67230.1"/>
    </source>
</evidence>
<dbReference type="RefSeq" id="WP_062150401.1">
    <property type="nucleotide sequence ID" value="NZ_CP012373.2"/>
</dbReference>
<dbReference type="KEGG" id="blep:AL038_05955"/>
<dbReference type="EMBL" id="CP018889">
    <property type="protein sequence ID" value="AUI67230.1"/>
    <property type="molecule type" value="Genomic_DNA"/>
</dbReference>
<evidence type="ECO:0000313" key="2">
    <source>
        <dbReference type="Proteomes" id="UP000234271"/>
    </source>
</evidence>
<dbReference type="PANTHER" id="PTHR28532:SF1">
    <property type="entry name" value="ORAL CANCER OVEREXPRESSED 1"/>
    <property type="match status" value="1"/>
</dbReference>
<dbReference type="InterPro" id="IPR052436">
    <property type="entry name" value="LTO1_adapter"/>
</dbReference>
<sequence>MHYDITLKDLFQQLPKQLFQTLWGALPVELLNLEFSQTKQRRPDIIAKLANGQIHHLELQSDNDADMQWRELEYYSLIYQAYQIEPIQQVLYVGNKPSRFTTTIQHKQLNFSYQLIDIRELDCLSLLESEEISDNILSLLGRLPDRREAVRRVLNKVAGLAENHRNDVITRLAVLSGLRPLELPSLLKEEVRTMSIRVNLMENPLFKESYEKHFGEGVQQGMEKGIQLGMEKGVQLGMEKGVQQGMEKGVQLGMEQGVQLGMEQGVQLGMEKGEQQGINKTTQQIARQMLAEGLPITLITKLTQLTAEEIQRLH</sequence>
<evidence type="ECO:0008006" key="3">
    <source>
        <dbReference type="Google" id="ProtNLM"/>
    </source>
</evidence>
<dbReference type="Proteomes" id="UP000234271">
    <property type="component" value="Chromosome"/>
</dbReference>
<dbReference type="OrthoDB" id="5562276at2"/>
<accession>A0A2N9Y9T5</accession>
<protein>
    <recommendedName>
        <fullName evidence="3">Rpn family recombination-promoting nuclease/putative transposase</fullName>
    </recommendedName>
</protein>
<proteinExistence type="predicted"/>
<reference evidence="2" key="1">
    <citation type="submission" date="2016-12" db="EMBL/GenBank/DDBJ databases">
        <title>Complete Genome Sequence of Beggiatoa leptomitiformis D-401.</title>
        <authorList>
            <person name="Fomenkov A."/>
            <person name="Vincze T."/>
            <person name="Grabovich M."/>
            <person name="Anton B.P."/>
            <person name="Dubinina G."/>
            <person name="Orlova M."/>
            <person name="Belousova E."/>
            <person name="Roberts R.J."/>
        </authorList>
    </citation>
    <scope>NUCLEOTIDE SEQUENCE [LARGE SCALE GENOMIC DNA]</scope>
    <source>
        <strain evidence="2">D-401</strain>
    </source>
</reference>
<keyword evidence="2" id="KW-1185">Reference proteome</keyword>
<dbReference type="PANTHER" id="PTHR28532">
    <property type="entry name" value="GEO13458P1"/>
    <property type="match status" value="1"/>
</dbReference>